<dbReference type="AlphaFoldDB" id="A0A0P5ZCR3"/>
<reference evidence="1 2" key="1">
    <citation type="submission" date="2016-03" db="EMBL/GenBank/DDBJ databases">
        <title>EvidentialGene: Evidence-directed Construction of Genes on Genomes.</title>
        <authorList>
            <person name="Gilbert D.G."/>
            <person name="Choi J.-H."/>
            <person name="Mockaitis K."/>
            <person name="Colbourne J."/>
            <person name="Pfrender M."/>
        </authorList>
    </citation>
    <scope>NUCLEOTIDE SEQUENCE [LARGE SCALE GENOMIC DNA]</scope>
    <source>
        <strain evidence="1 2">Xinb3</strain>
        <tissue evidence="1">Complete organism</tissue>
    </source>
</reference>
<keyword evidence="2" id="KW-1185">Reference proteome</keyword>
<evidence type="ECO:0000313" key="2">
    <source>
        <dbReference type="Proteomes" id="UP000076858"/>
    </source>
</evidence>
<proteinExistence type="predicted"/>
<dbReference type="EMBL" id="LRGB01001524">
    <property type="protein sequence ID" value="KZS11835.1"/>
    <property type="molecule type" value="Genomic_DNA"/>
</dbReference>
<organism evidence="1 2">
    <name type="scientific">Daphnia magna</name>
    <dbReference type="NCBI Taxonomy" id="35525"/>
    <lineage>
        <taxon>Eukaryota</taxon>
        <taxon>Metazoa</taxon>
        <taxon>Ecdysozoa</taxon>
        <taxon>Arthropoda</taxon>
        <taxon>Crustacea</taxon>
        <taxon>Branchiopoda</taxon>
        <taxon>Diplostraca</taxon>
        <taxon>Cladocera</taxon>
        <taxon>Anomopoda</taxon>
        <taxon>Daphniidae</taxon>
        <taxon>Daphnia</taxon>
    </lineage>
</organism>
<sequence length="58" mass="7045">MIENTKVISPLFKAEKERKQMTIKRKQIPSFARHNEFNQSRFLFFTIHAMQTTLYECH</sequence>
<comment type="caution">
    <text evidence="1">The sequence shown here is derived from an EMBL/GenBank/DDBJ whole genome shotgun (WGS) entry which is preliminary data.</text>
</comment>
<protein>
    <submittedName>
        <fullName evidence="1">Uncharacterized protein</fullName>
    </submittedName>
</protein>
<gene>
    <name evidence="1" type="ORF">APZ42_023380</name>
</gene>
<dbReference type="Proteomes" id="UP000076858">
    <property type="component" value="Unassembled WGS sequence"/>
</dbReference>
<evidence type="ECO:0000313" key="1">
    <source>
        <dbReference type="EMBL" id="KZS11835.1"/>
    </source>
</evidence>
<accession>A0A0P5ZCR3</accession>
<name>A0A0P5ZCR3_9CRUS</name>